<name>A0A5B0MNS2_PUCGR</name>
<gene>
    <name evidence="1" type="ORF">PGT21_035541</name>
</gene>
<sequence length="199" mass="22443">MASIHASIPLHMTRQVSFTDTSYTVLYSPPPIPSNHSQYSQPLYKIVLSKGTSPPFATTGWLTFLGTLNLDSIRETSLCLEIHVDCHSWDILPDPVHRHTLSPIVTGTLCISKLSPRIQGFSLQKGPDFGPRFVLHASPLVNKEHLMGLMPSNVILYSGHLAFEKGRFLHIAAETIELFHNYENPHTYNLRSRSFHWSK</sequence>
<keyword evidence="2" id="KW-1185">Reference proteome</keyword>
<reference evidence="1 2" key="1">
    <citation type="submission" date="2019-05" db="EMBL/GenBank/DDBJ databases">
        <title>Emergence of the Ug99 lineage of the wheat stem rust pathogen through somatic hybridization.</title>
        <authorList>
            <person name="Li F."/>
            <person name="Upadhyaya N.M."/>
            <person name="Sperschneider J."/>
            <person name="Matny O."/>
            <person name="Nguyen-Phuc H."/>
            <person name="Mago R."/>
            <person name="Raley C."/>
            <person name="Miller M.E."/>
            <person name="Silverstein K.A.T."/>
            <person name="Henningsen E."/>
            <person name="Hirsch C.D."/>
            <person name="Visser B."/>
            <person name="Pretorius Z.A."/>
            <person name="Steffenson B.J."/>
            <person name="Schwessinger B."/>
            <person name="Dodds P.N."/>
            <person name="Figueroa M."/>
        </authorList>
    </citation>
    <scope>NUCLEOTIDE SEQUENCE [LARGE SCALE GENOMIC DNA]</scope>
    <source>
        <strain evidence="1">21-0</strain>
    </source>
</reference>
<dbReference type="OrthoDB" id="10297080at2759"/>
<dbReference type="AlphaFoldDB" id="A0A5B0MNS2"/>
<accession>A0A5B0MNS2</accession>
<evidence type="ECO:0000313" key="1">
    <source>
        <dbReference type="EMBL" id="KAA1078481.1"/>
    </source>
</evidence>
<evidence type="ECO:0000313" key="2">
    <source>
        <dbReference type="Proteomes" id="UP000324748"/>
    </source>
</evidence>
<comment type="caution">
    <text evidence="1">The sequence shown here is derived from an EMBL/GenBank/DDBJ whole genome shotgun (WGS) entry which is preliminary data.</text>
</comment>
<organism evidence="1 2">
    <name type="scientific">Puccinia graminis f. sp. tritici</name>
    <dbReference type="NCBI Taxonomy" id="56615"/>
    <lineage>
        <taxon>Eukaryota</taxon>
        <taxon>Fungi</taxon>
        <taxon>Dikarya</taxon>
        <taxon>Basidiomycota</taxon>
        <taxon>Pucciniomycotina</taxon>
        <taxon>Pucciniomycetes</taxon>
        <taxon>Pucciniales</taxon>
        <taxon>Pucciniaceae</taxon>
        <taxon>Puccinia</taxon>
    </lineage>
</organism>
<dbReference type="Proteomes" id="UP000324748">
    <property type="component" value="Unassembled WGS sequence"/>
</dbReference>
<protein>
    <submittedName>
        <fullName evidence="1">Uncharacterized protein</fullName>
    </submittedName>
</protein>
<proteinExistence type="predicted"/>
<dbReference type="EMBL" id="VSWC01000144">
    <property type="protein sequence ID" value="KAA1078481.1"/>
    <property type="molecule type" value="Genomic_DNA"/>
</dbReference>